<reference evidence="2 3" key="1">
    <citation type="journal article" date="2009" name="Int. J. Syst. Evol. Microbiol.">
        <title>Paenibacillus contaminans sp. nov., isolated from a contaminated laboratory plate.</title>
        <authorList>
            <person name="Chou J.H."/>
            <person name="Lee J.H."/>
            <person name="Lin M.C."/>
            <person name="Chang P.S."/>
            <person name="Arun A.B."/>
            <person name="Young C.C."/>
            <person name="Chen W.M."/>
        </authorList>
    </citation>
    <scope>NUCLEOTIDE SEQUENCE [LARGE SCALE GENOMIC DNA]</scope>
    <source>
        <strain evidence="2 3">CKOBP-6</strain>
    </source>
</reference>
<evidence type="ECO:0000259" key="1">
    <source>
        <dbReference type="Pfam" id="PF08241"/>
    </source>
</evidence>
<dbReference type="Pfam" id="PF08241">
    <property type="entry name" value="Methyltransf_11"/>
    <property type="match status" value="1"/>
</dbReference>
<keyword evidence="3" id="KW-1185">Reference proteome</keyword>
<accession>A0A329LK81</accession>
<dbReference type="InterPro" id="IPR013216">
    <property type="entry name" value="Methyltransf_11"/>
</dbReference>
<name>A0A329LK81_9BACL</name>
<dbReference type="AlphaFoldDB" id="A0A329LK81"/>
<dbReference type="SUPFAM" id="SSF53335">
    <property type="entry name" value="S-adenosyl-L-methionine-dependent methyltransferases"/>
    <property type="match status" value="1"/>
</dbReference>
<dbReference type="RefSeq" id="WP_113036877.1">
    <property type="nucleotide sequence ID" value="NZ_QMFB01000060.1"/>
</dbReference>
<dbReference type="OrthoDB" id="9787807at2"/>
<evidence type="ECO:0000313" key="2">
    <source>
        <dbReference type="EMBL" id="RAV08341.1"/>
    </source>
</evidence>
<dbReference type="GO" id="GO:0032259">
    <property type="term" value="P:methylation"/>
    <property type="evidence" value="ECO:0007669"/>
    <property type="project" value="UniProtKB-KW"/>
</dbReference>
<feature type="non-terminal residue" evidence="2">
    <location>
        <position position="1"/>
    </location>
</feature>
<protein>
    <submittedName>
        <fullName evidence="2">Methylase</fullName>
    </submittedName>
</protein>
<dbReference type="Proteomes" id="UP000250369">
    <property type="component" value="Unassembled WGS sequence"/>
</dbReference>
<feature type="domain" description="Methyltransferase type 11" evidence="1">
    <location>
        <begin position="114"/>
        <end position="167"/>
    </location>
</feature>
<keyword evidence="2" id="KW-0489">Methyltransferase</keyword>
<organism evidence="2 3">
    <name type="scientific">Paenibacillus contaminans</name>
    <dbReference type="NCBI Taxonomy" id="450362"/>
    <lineage>
        <taxon>Bacteria</taxon>
        <taxon>Bacillati</taxon>
        <taxon>Bacillota</taxon>
        <taxon>Bacilli</taxon>
        <taxon>Bacillales</taxon>
        <taxon>Paenibacillaceae</taxon>
        <taxon>Paenibacillus</taxon>
    </lineage>
</organism>
<dbReference type="Gene3D" id="3.40.50.150">
    <property type="entry name" value="Vaccinia Virus protein VP39"/>
    <property type="match status" value="1"/>
</dbReference>
<dbReference type="GO" id="GO:0008757">
    <property type="term" value="F:S-adenosylmethionine-dependent methyltransferase activity"/>
    <property type="evidence" value="ECO:0007669"/>
    <property type="project" value="InterPro"/>
</dbReference>
<comment type="caution">
    <text evidence="2">The sequence shown here is derived from an EMBL/GenBank/DDBJ whole genome shotgun (WGS) entry which is preliminary data.</text>
</comment>
<evidence type="ECO:0000313" key="3">
    <source>
        <dbReference type="Proteomes" id="UP000250369"/>
    </source>
</evidence>
<gene>
    <name evidence="2" type="ORF">DQG23_41235</name>
</gene>
<sequence length="218" mass="25140">RSFEEYVLMFALDEDKLKEGPVLDVGAGASSFVASANERGIRAVAADPLYDLSKEKIAEHGRKEIETSTAKLAGLTGKFDWTYYGDLNKHRDNRERSLELFLQDYDVWLAEGRYTAGRLPRLPFADDSFATVLCSHFLFLYAEQFGYDFHLQAIRELARVCRPGGEVRIYPLIDLKWRPFEQLPELLDDLCRDGFTIHFYESKLPFIPKSRQFLGVRK</sequence>
<dbReference type="EMBL" id="QMFB01000060">
    <property type="protein sequence ID" value="RAV08341.1"/>
    <property type="molecule type" value="Genomic_DNA"/>
</dbReference>
<dbReference type="InterPro" id="IPR029063">
    <property type="entry name" value="SAM-dependent_MTases_sf"/>
</dbReference>
<keyword evidence="2" id="KW-0808">Transferase</keyword>
<proteinExistence type="predicted"/>